<dbReference type="Pfam" id="PF05742">
    <property type="entry name" value="TANGO2"/>
    <property type="match status" value="1"/>
</dbReference>
<organism evidence="1 2">
    <name type="scientific">Echinicola jeungdonensis</name>
    <dbReference type="NCBI Taxonomy" id="709343"/>
    <lineage>
        <taxon>Bacteria</taxon>
        <taxon>Pseudomonadati</taxon>
        <taxon>Bacteroidota</taxon>
        <taxon>Cytophagia</taxon>
        <taxon>Cytophagales</taxon>
        <taxon>Cyclobacteriaceae</taxon>
        <taxon>Echinicola</taxon>
    </lineage>
</organism>
<reference evidence="1 2" key="1">
    <citation type="submission" date="2024-09" db="EMBL/GenBank/DDBJ databases">
        <authorList>
            <person name="Sun Q."/>
            <person name="Mori K."/>
        </authorList>
    </citation>
    <scope>NUCLEOTIDE SEQUENCE [LARGE SCALE GENOMIC DNA]</scope>
    <source>
        <strain evidence="1 2">CECT 7682</strain>
    </source>
</reference>
<dbReference type="PANTHER" id="PTHR17985:SF8">
    <property type="entry name" value="TRANSPORT AND GOLGI ORGANIZATION PROTEIN 2 HOMOLOG"/>
    <property type="match status" value="1"/>
</dbReference>
<proteinExistence type="predicted"/>
<dbReference type="RefSeq" id="WP_290248121.1">
    <property type="nucleotide sequence ID" value="NZ_JAUFQT010000001.1"/>
</dbReference>
<dbReference type="EMBL" id="JBHMEW010000064">
    <property type="protein sequence ID" value="MFB9212852.1"/>
    <property type="molecule type" value="Genomic_DNA"/>
</dbReference>
<evidence type="ECO:0000313" key="2">
    <source>
        <dbReference type="Proteomes" id="UP001589654"/>
    </source>
</evidence>
<sequence length="261" mass="29615">MCLITFNWKGFPGYKLILVANRDEFFERPTQGLHQWPAGFFAGKDLKNGGTWMGFHPSGRFAAITNFRDLDHLKSNPISRGNLVKDFLEKEVDPLAYLKEVEKFQDRFDGFNLLVGSGEHLFYMSNYKKGIEEVKPGIHGLSNALLDDPWPKVKKAKSDLAHISSKGEFTLNQLMAIHQSEKKEPFELLPYTGIPKEMEQALSARFIRYGGEYGTVNISVLCWKENGEVILLEKNTRPDAPENAFQQVELKVGQAIGNYRG</sequence>
<protein>
    <submittedName>
        <fullName evidence="1">NRDE family protein</fullName>
    </submittedName>
</protein>
<name>A0ABV5J7P5_9BACT</name>
<dbReference type="InterPro" id="IPR008551">
    <property type="entry name" value="TANGO2"/>
</dbReference>
<dbReference type="PANTHER" id="PTHR17985">
    <property type="entry name" value="SER/THR-RICH PROTEIN T10 IN DGCR REGION"/>
    <property type="match status" value="1"/>
</dbReference>
<dbReference type="Proteomes" id="UP001589654">
    <property type="component" value="Unassembled WGS sequence"/>
</dbReference>
<gene>
    <name evidence="1" type="ORF">ACFFUR_13635</name>
</gene>
<evidence type="ECO:0000313" key="1">
    <source>
        <dbReference type="EMBL" id="MFB9212852.1"/>
    </source>
</evidence>
<comment type="caution">
    <text evidence="1">The sequence shown here is derived from an EMBL/GenBank/DDBJ whole genome shotgun (WGS) entry which is preliminary data.</text>
</comment>
<keyword evidence="2" id="KW-1185">Reference proteome</keyword>
<accession>A0ABV5J7P5</accession>